<evidence type="ECO:0000313" key="3">
    <source>
        <dbReference type="Proteomes" id="UP000265325"/>
    </source>
</evidence>
<dbReference type="OrthoDB" id="4306672at2"/>
<evidence type="ECO:0000313" key="2">
    <source>
        <dbReference type="EMBL" id="KKZ72134.1"/>
    </source>
</evidence>
<dbReference type="RefSeq" id="WP_046909296.1">
    <property type="nucleotide sequence ID" value="NZ_BAAAXG010000009.1"/>
</dbReference>
<organism evidence="2 3">
    <name type="scientific">Streptomyces showdoensis</name>
    <dbReference type="NCBI Taxonomy" id="68268"/>
    <lineage>
        <taxon>Bacteria</taxon>
        <taxon>Bacillati</taxon>
        <taxon>Actinomycetota</taxon>
        <taxon>Actinomycetes</taxon>
        <taxon>Kitasatosporales</taxon>
        <taxon>Streptomycetaceae</taxon>
        <taxon>Streptomyces</taxon>
    </lineage>
</organism>
<feature type="region of interest" description="Disordered" evidence="1">
    <location>
        <begin position="1"/>
        <end position="20"/>
    </location>
</feature>
<protein>
    <submittedName>
        <fullName evidence="2">Uncharacterized protein</fullName>
    </submittedName>
</protein>
<name>A0A2P2GKU1_STREW</name>
<sequence>MTDRQPLTVTRNADGSYSPAYDETWPPLTEVEWSAGVASIESGLTIRVIESGQGYHFDISGGRGSSGLGPMSLSDAYAFLEGVRIGAQETARRLGENR</sequence>
<evidence type="ECO:0000256" key="1">
    <source>
        <dbReference type="SAM" id="MobiDB-lite"/>
    </source>
</evidence>
<dbReference type="AlphaFoldDB" id="A0A2P2GKU1"/>
<keyword evidence="3" id="KW-1185">Reference proteome</keyword>
<gene>
    <name evidence="2" type="ORF">VO63_20395</name>
</gene>
<dbReference type="EMBL" id="LAQS01000030">
    <property type="protein sequence ID" value="KKZ72134.1"/>
    <property type="molecule type" value="Genomic_DNA"/>
</dbReference>
<proteinExistence type="predicted"/>
<reference evidence="2 3" key="1">
    <citation type="submission" date="2015-05" db="EMBL/GenBank/DDBJ databases">
        <title>Draft Genome assembly of Streptomyces showdoensis.</title>
        <authorList>
            <person name="Thapa K.K."/>
            <person name="Metsa-Ketela M."/>
        </authorList>
    </citation>
    <scope>NUCLEOTIDE SEQUENCE [LARGE SCALE GENOMIC DNA]</scope>
    <source>
        <strain evidence="2 3">ATCC 15227</strain>
    </source>
</reference>
<dbReference type="Proteomes" id="UP000265325">
    <property type="component" value="Unassembled WGS sequence"/>
</dbReference>
<comment type="caution">
    <text evidence="2">The sequence shown here is derived from an EMBL/GenBank/DDBJ whole genome shotgun (WGS) entry which is preliminary data.</text>
</comment>
<accession>A0A2P2GKU1</accession>
<feature type="compositionally biased region" description="Polar residues" evidence="1">
    <location>
        <begin position="1"/>
        <end position="15"/>
    </location>
</feature>